<feature type="region of interest" description="Disordered" evidence="6">
    <location>
        <begin position="268"/>
        <end position="342"/>
    </location>
</feature>
<keyword evidence="10" id="KW-1185">Reference proteome</keyword>
<dbReference type="GO" id="GO:0012505">
    <property type="term" value="C:endomembrane system"/>
    <property type="evidence" value="ECO:0007669"/>
    <property type="project" value="UniProtKB-SubCell"/>
</dbReference>
<evidence type="ECO:0000313" key="9">
    <source>
        <dbReference type="EMBL" id="KAK1922530.1"/>
    </source>
</evidence>
<dbReference type="InterPro" id="IPR036869">
    <property type="entry name" value="J_dom_sf"/>
</dbReference>
<gene>
    <name evidence="9" type="ORF">DB88DRAFT_495449</name>
</gene>
<evidence type="ECO:0000256" key="3">
    <source>
        <dbReference type="ARBA" id="ARBA00022989"/>
    </source>
</evidence>
<keyword evidence="3 7" id="KW-1133">Transmembrane helix</keyword>
<evidence type="ECO:0000256" key="1">
    <source>
        <dbReference type="ARBA" id="ARBA00022692"/>
    </source>
</evidence>
<accession>A0AAD9CY14</accession>
<feature type="compositionally biased region" description="Acidic residues" evidence="6">
    <location>
        <begin position="302"/>
        <end position="316"/>
    </location>
</feature>
<keyword evidence="1 7" id="KW-0812">Transmembrane</keyword>
<dbReference type="InterPro" id="IPR052606">
    <property type="entry name" value="DnaJ_domain_protein"/>
</dbReference>
<evidence type="ECO:0000256" key="7">
    <source>
        <dbReference type="SAM" id="Phobius"/>
    </source>
</evidence>
<dbReference type="InterPro" id="IPR001623">
    <property type="entry name" value="DnaJ_domain"/>
</dbReference>
<proteinExistence type="predicted"/>
<dbReference type="Gene3D" id="1.10.287.110">
    <property type="entry name" value="DnaJ domain"/>
    <property type="match status" value="1"/>
</dbReference>
<dbReference type="SUPFAM" id="SSF46565">
    <property type="entry name" value="Chaperone J-domain"/>
    <property type="match status" value="1"/>
</dbReference>
<organism evidence="9 10">
    <name type="scientific">Papiliotrema laurentii</name>
    <name type="common">Cryptococcus laurentii</name>
    <dbReference type="NCBI Taxonomy" id="5418"/>
    <lineage>
        <taxon>Eukaryota</taxon>
        <taxon>Fungi</taxon>
        <taxon>Dikarya</taxon>
        <taxon>Basidiomycota</taxon>
        <taxon>Agaricomycotina</taxon>
        <taxon>Tremellomycetes</taxon>
        <taxon>Tremellales</taxon>
        <taxon>Rhynchogastremaceae</taxon>
        <taxon>Papiliotrema</taxon>
    </lineage>
</organism>
<evidence type="ECO:0000259" key="8">
    <source>
        <dbReference type="PROSITE" id="PS50076"/>
    </source>
</evidence>
<feature type="transmembrane region" description="Helical" evidence="7">
    <location>
        <begin position="121"/>
        <end position="140"/>
    </location>
</feature>
<dbReference type="Pfam" id="PF00226">
    <property type="entry name" value="DnaJ"/>
    <property type="match status" value="1"/>
</dbReference>
<dbReference type="PANTHER" id="PTHR44653:SF2">
    <property type="entry name" value="DNAJ HOMOLOG SUBFAMILY C MEMBER 1"/>
    <property type="match status" value="1"/>
</dbReference>
<comment type="subcellular location">
    <subcellularLocation>
        <location evidence="5">Endomembrane system</location>
        <topology evidence="5">Single-pass membrane protein</topology>
    </subcellularLocation>
</comment>
<evidence type="ECO:0000256" key="5">
    <source>
        <dbReference type="ARBA" id="ARBA00037847"/>
    </source>
</evidence>
<protein>
    <recommendedName>
        <fullName evidence="8">J domain-containing protein</fullName>
    </recommendedName>
</protein>
<dbReference type="CDD" id="cd06257">
    <property type="entry name" value="DnaJ"/>
    <property type="match status" value="1"/>
</dbReference>
<keyword evidence="4 7" id="KW-0472">Membrane</keyword>
<evidence type="ECO:0000313" key="10">
    <source>
        <dbReference type="Proteomes" id="UP001182556"/>
    </source>
</evidence>
<name>A0AAD9CY14_PAPLA</name>
<dbReference type="Proteomes" id="UP001182556">
    <property type="component" value="Unassembled WGS sequence"/>
</dbReference>
<dbReference type="EMBL" id="JAODAN010000008">
    <property type="protein sequence ID" value="KAK1922530.1"/>
    <property type="molecule type" value="Genomic_DNA"/>
</dbReference>
<dbReference type="PANTHER" id="PTHR44653">
    <property type="entry name" value="DNAJ HOMOLOG SUBFAMILY C MEMBER 1"/>
    <property type="match status" value="1"/>
</dbReference>
<evidence type="ECO:0000256" key="2">
    <source>
        <dbReference type="ARBA" id="ARBA00022729"/>
    </source>
</evidence>
<evidence type="ECO:0000256" key="4">
    <source>
        <dbReference type="ARBA" id="ARBA00023136"/>
    </source>
</evidence>
<sequence>MYTARLALTRRWDKEDYEIFDLVSDLEAAEGKGTNFYSHLNIDPSASLGEINKAYRKKSLELHPDKNPGVKNIQERFARLGVISQILRSPERRERYNFFYKNGVPKWRGTGYYYSRYRPTLAHTLIFLVFLSSLFHRLVLQLNYNRDRKRVHYFQQSALAAAKNGAGKREKVDEHVGRRVRVGMVEGNESAGSLELVVLDEHVYLPHDDGSLEPLQGLASPPSLLKTWPVTLTLALIRRLAALLPPSTHAQLPAAIRSVQPIEAQPVEQVEGYEVSRKSRKSRSKTGTPRDTPRETPVTTDLESDDNAVEGEEIGENGEGKKKKRGVGKAGGARRRKMAMKK</sequence>
<dbReference type="PROSITE" id="PS50076">
    <property type="entry name" value="DNAJ_2"/>
    <property type="match status" value="1"/>
</dbReference>
<feature type="domain" description="J" evidence="8">
    <location>
        <begin position="35"/>
        <end position="100"/>
    </location>
</feature>
<comment type="caution">
    <text evidence="9">The sequence shown here is derived from an EMBL/GenBank/DDBJ whole genome shotgun (WGS) entry which is preliminary data.</text>
</comment>
<dbReference type="AlphaFoldDB" id="A0AAD9CY14"/>
<evidence type="ECO:0000256" key="6">
    <source>
        <dbReference type="SAM" id="MobiDB-lite"/>
    </source>
</evidence>
<reference evidence="9" key="1">
    <citation type="submission" date="2023-02" db="EMBL/GenBank/DDBJ databases">
        <title>Identification and recombinant expression of a fungal hydrolase from Papiliotrema laurentii that hydrolyzes apple cutin and clears colloidal polyester polyurethane.</title>
        <authorList>
            <consortium name="DOE Joint Genome Institute"/>
            <person name="Roman V.A."/>
            <person name="Bojanowski C."/>
            <person name="Crable B.R."/>
            <person name="Wagner D.N."/>
            <person name="Hung C.S."/>
            <person name="Nadeau L.J."/>
            <person name="Schratz L."/>
            <person name="Haridas S."/>
            <person name="Pangilinan J."/>
            <person name="Lipzen A."/>
            <person name="Na H."/>
            <person name="Yan M."/>
            <person name="Ng V."/>
            <person name="Grigoriev I.V."/>
            <person name="Spatafora J.W."/>
            <person name="Barlow D."/>
            <person name="Biffinger J."/>
            <person name="Kelley-Loughnane N."/>
            <person name="Varaljay V.A."/>
            <person name="Crookes-Goodson W.J."/>
        </authorList>
    </citation>
    <scope>NUCLEOTIDE SEQUENCE</scope>
    <source>
        <strain evidence="9">5307AH</strain>
    </source>
</reference>
<dbReference type="SMART" id="SM00271">
    <property type="entry name" value="DnaJ"/>
    <property type="match status" value="1"/>
</dbReference>
<dbReference type="PRINTS" id="PR00625">
    <property type="entry name" value="JDOMAIN"/>
</dbReference>
<keyword evidence="2" id="KW-0732">Signal</keyword>
<feature type="compositionally biased region" description="Basic residues" evidence="6">
    <location>
        <begin position="321"/>
        <end position="342"/>
    </location>
</feature>